<gene>
    <name evidence="2" type="ORF">BES34_013940</name>
</gene>
<feature type="chain" id="PRO_5045815327" evidence="1">
    <location>
        <begin position="32"/>
        <end position="121"/>
    </location>
</feature>
<evidence type="ECO:0000313" key="3">
    <source>
        <dbReference type="Proteomes" id="UP000094669"/>
    </source>
</evidence>
<name>A0ABX4YGR4_9LEPT</name>
<dbReference type="EMBL" id="MCRM02000014">
    <property type="protein sequence ID" value="PNV74453.1"/>
    <property type="molecule type" value="Genomic_DNA"/>
</dbReference>
<keyword evidence="3" id="KW-1185">Reference proteome</keyword>
<dbReference type="Proteomes" id="UP000094669">
    <property type="component" value="Unassembled WGS sequence"/>
</dbReference>
<evidence type="ECO:0000256" key="1">
    <source>
        <dbReference type="SAM" id="SignalP"/>
    </source>
</evidence>
<accession>A0ABX4YGR4</accession>
<sequence>MRTGNKFKKQRVFQAIAVLSFGLFLSGTYNASSHHHFFPKGPKDSHFITGQLASFDSGNPAEFCALCIHGRAGSQTSPPGDGHFSLKIPAVSSEISGSTLSIYIPLFRYLSIPGRSPPLLS</sequence>
<evidence type="ECO:0000313" key="2">
    <source>
        <dbReference type="EMBL" id="PNV74453.1"/>
    </source>
</evidence>
<organism evidence="2 3">
    <name type="scientific">Leptospira inadai serovar Lyme</name>
    <dbReference type="NCBI Taxonomy" id="293084"/>
    <lineage>
        <taxon>Bacteria</taxon>
        <taxon>Pseudomonadati</taxon>
        <taxon>Spirochaetota</taxon>
        <taxon>Spirochaetia</taxon>
        <taxon>Leptospirales</taxon>
        <taxon>Leptospiraceae</taxon>
        <taxon>Leptospira</taxon>
    </lineage>
</organism>
<feature type="signal peptide" evidence="1">
    <location>
        <begin position="1"/>
        <end position="31"/>
    </location>
</feature>
<reference evidence="2" key="1">
    <citation type="submission" date="2018-01" db="EMBL/GenBank/DDBJ databases">
        <title>Genomic characterization of Leptospira inadai serogroup Lyme isolated from captured rat in Brazil and comparative analysis with human reference strain.</title>
        <authorList>
            <person name="Moreno L.Z."/>
            <person name="Loureiro A.P."/>
            <person name="Miraglia F."/>
            <person name="Kremer F.S."/>
            <person name="Eslabao M.R."/>
            <person name="Dellagostin O.A."/>
            <person name="Lilenbaum W."/>
            <person name="Moreno A.M."/>
        </authorList>
    </citation>
    <scope>NUCLEOTIDE SEQUENCE [LARGE SCALE GENOMIC DNA]</scope>
    <source>
        <strain evidence="2">M34/99</strain>
    </source>
</reference>
<proteinExistence type="predicted"/>
<protein>
    <submittedName>
        <fullName evidence="2">Uncharacterized protein</fullName>
    </submittedName>
</protein>
<keyword evidence="1" id="KW-0732">Signal</keyword>
<comment type="caution">
    <text evidence="2">The sequence shown here is derived from an EMBL/GenBank/DDBJ whole genome shotgun (WGS) entry which is preliminary data.</text>
</comment>